<dbReference type="InterPro" id="IPR050090">
    <property type="entry name" value="Tyrosine_recombinase_XerCD"/>
</dbReference>
<reference evidence="8 9" key="1">
    <citation type="submission" date="2019-12" db="EMBL/GenBank/DDBJ databases">
        <title>Genomic-based taxomic classification of the family Erythrobacteraceae.</title>
        <authorList>
            <person name="Xu L."/>
        </authorList>
    </citation>
    <scope>NUCLEOTIDE SEQUENCE [LARGE SCALE GENOMIC DNA]</scope>
    <source>
        <strain evidence="8 9">MCCC 1K01500</strain>
    </source>
</reference>
<dbReference type="RefSeq" id="WP_328598062.1">
    <property type="nucleotide sequence ID" value="NZ_WTYM01000028.1"/>
</dbReference>
<dbReference type="InterPro" id="IPR044068">
    <property type="entry name" value="CB"/>
</dbReference>
<dbReference type="EMBL" id="WTYM01000028">
    <property type="protein sequence ID" value="MXO58555.1"/>
    <property type="molecule type" value="Genomic_DNA"/>
</dbReference>
<dbReference type="PANTHER" id="PTHR30349:SF41">
    <property type="entry name" value="INTEGRASE_RECOMBINASE PROTEIN MJ0367-RELATED"/>
    <property type="match status" value="1"/>
</dbReference>
<dbReference type="Gene3D" id="1.10.443.10">
    <property type="entry name" value="Intergrase catalytic core"/>
    <property type="match status" value="1"/>
</dbReference>
<dbReference type="InterPro" id="IPR013762">
    <property type="entry name" value="Integrase-like_cat_sf"/>
</dbReference>
<evidence type="ECO:0000256" key="1">
    <source>
        <dbReference type="ARBA" id="ARBA00008857"/>
    </source>
</evidence>
<dbReference type="GO" id="GO:0006310">
    <property type="term" value="P:DNA recombination"/>
    <property type="evidence" value="ECO:0007669"/>
    <property type="project" value="UniProtKB-KW"/>
</dbReference>
<evidence type="ECO:0000313" key="9">
    <source>
        <dbReference type="Proteomes" id="UP000433652"/>
    </source>
</evidence>
<evidence type="ECO:0000259" key="6">
    <source>
        <dbReference type="PROSITE" id="PS51898"/>
    </source>
</evidence>
<dbReference type="SUPFAM" id="SSF56349">
    <property type="entry name" value="DNA breaking-rejoining enzymes"/>
    <property type="match status" value="1"/>
</dbReference>
<dbReference type="PANTHER" id="PTHR30349">
    <property type="entry name" value="PHAGE INTEGRASE-RELATED"/>
    <property type="match status" value="1"/>
</dbReference>
<accession>A0A6I4SRV6</accession>
<dbReference type="InterPro" id="IPR002104">
    <property type="entry name" value="Integrase_catalytic"/>
</dbReference>
<evidence type="ECO:0000313" key="8">
    <source>
        <dbReference type="EMBL" id="MXO58555.1"/>
    </source>
</evidence>
<proteinExistence type="inferred from homology"/>
<evidence type="ECO:0000256" key="4">
    <source>
        <dbReference type="ARBA" id="ARBA00023172"/>
    </source>
</evidence>
<keyword evidence="4" id="KW-0233">DNA recombination</keyword>
<evidence type="ECO:0000256" key="3">
    <source>
        <dbReference type="ARBA" id="ARBA00023125"/>
    </source>
</evidence>
<dbReference type="AlphaFoldDB" id="A0A6I4SRV6"/>
<keyword evidence="2" id="KW-0229">DNA integration</keyword>
<comment type="similarity">
    <text evidence="1">Belongs to the 'phage' integrase family.</text>
</comment>
<evidence type="ECO:0000259" key="7">
    <source>
        <dbReference type="PROSITE" id="PS51900"/>
    </source>
</evidence>
<protein>
    <submittedName>
        <fullName evidence="8">Tyrosine-type recombinase/integrase</fullName>
    </submittedName>
</protein>
<feature type="domain" description="Tyr recombinase" evidence="6">
    <location>
        <begin position="343"/>
        <end position="554"/>
    </location>
</feature>
<dbReference type="PROSITE" id="PS51898">
    <property type="entry name" value="TYR_RECOMBINASE"/>
    <property type="match status" value="1"/>
</dbReference>
<dbReference type="InterPro" id="IPR046668">
    <property type="entry name" value="DUF6538"/>
</dbReference>
<dbReference type="InterPro" id="IPR011010">
    <property type="entry name" value="DNA_brk_join_enz"/>
</dbReference>
<dbReference type="PROSITE" id="PS51900">
    <property type="entry name" value="CB"/>
    <property type="match status" value="1"/>
</dbReference>
<name>A0A6I4SRV6_9SPHN</name>
<evidence type="ECO:0000256" key="5">
    <source>
        <dbReference type="PROSITE-ProRule" id="PRU01248"/>
    </source>
</evidence>
<feature type="domain" description="Core-binding (CB)" evidence="7">
    <location>
        <begin position="213"/>
        <end position="317"/>
    </location>
</feature>
<gene>
    <name evidence="8" type="ORF">GRI89_03235</name>
</gene>
<keyword evidence="3 5" id="KW-0238">DNA-binding</keyword>
<dbReference type="Pfam" id="PF20172">
    <property type="entry name" value="DUF6538"/>
    <property type="match status" value="1"/>
</dbReference>
<comment type="caution">
    <text evidence="8">The sequence shown here is derived from an EMBL/GenBank/DDBJ whole genome shotgun (WGS) entry which is preliminary data.</text>
</comment>
<keyword evidence="9" id="KW-1185">Reference proteome</keyword>
<dbReference type="Pfam" id="PF00589">
    <property type="entry name" value="Phage_integrase"/>
    <property type="match status" value="1"/>
</dbReference>
<sequence>MSGPRPPHLHRRNGVYHLRMRVPDRLQARIERVEVWKSLRTYSLHEARHLAAKVSANVLETFAVIEKNTNISSDEARALIQACYAAICRVERERGPYNPTTSLPDLELVEQEVLANDEITRLRGQLESAVFSPDVLTASIGLLIAQGVDMGTVSQTGQAMLVHGAVRALVERQRLFVARLRDPLAVYVPADPLFSAIAVSSSPATQPEAVTGITVGHAVEEYLSTMEGRWTEKTTRARKVQLAYLADHLGAGRPLAAVTADDVRGYRNALTKLRANHGRRQHLPFHERLTENAPHQIKNKTASLIYESAKAFFRWAKEEEGAITSNPAADVRWQAVKAPKAQRSRRPFSKEELLTLFGSTVFTGCKSKHRRFEPGPHVIKDDRYWIVILGYYTGARLGEIVQLHLDDVVLDHEVPHLDLNENSGKGDPKHIKTDAGVRQIPIHQDVLDLGLAEFVAKRRKWDRPSRRLFSEITLGADGQASTQFSKMFARVLDQIGLTDPALTFHSFRHGLEDAQRNAGLPQYTIDSIMGHSDGRVSSMYGEGPSLQAKCAAIQSMCLPVRVDGLLLGKEGA</sequence>
<dbReference type="Gene3D" id="1.10.150.130">
    <property type="match status" value="1"/>
</dbReference>
<dbReference type="GO" id="GO:0015074">
    <property type="term" value="P:DNA integration"/>
    <property type="evidence" value="ECO:0007669"/>
    <property type="project" value="UniProtKB-KW"/>
</dbReference>
<evidence type="ECO:0000256" key="2">
    <source>
        <dbReference type="ARBA" id="ARBA00022908"/>
    </source>
</evidence>
<dbReference type="Proteomes" id="UP000433652">
    <property type="component" value="Unassembled WGS sequence"/>
</dbReference>
<dbReference type="InterPro" id="IPR010998">
    <property type="entry name" value="Integrase_recombinase_N"/>
</dbReference>
<dbReference type="CDD" id="cd01184">
    <property type="entry name" value="INT_C_like_1"/>
    <property type="match status" value="1"/>
</dbReference>
<organism evidence="8 9">
    <name type="scientific">Croceibacterium salegens</name>
    <dbReference type="NCBI Taxonomy" id="1737568"/>
    <lineage>
        <taxon>Bacteria</taxon>
        <taxon>Pseudomonadati</taxon>
        <taxon>Pseudomonadota</taxon>
        <taxon>Alphaproteobacteria</taxon>
        <taxon>Sphingomonadales</taxon>
        <taxon>Erythrobacteraceae</taxon>
        <taxon>Croceibacterium</taxon>
    </lineage>
</organism>
<dbReference type="GO" id="GO:0003677">
    <property type="term" value="F:DNA binding"/>
    <property type="evidence" value="ECO:0007669"/>
    <property type="project" value="UniProtKB-UniRule"/>
</dbReference>